<keyword evidence="2" id="KW-1185">Reference proteome</keyword>
<dbReference type="EMBL" id="JAMSHJ010000001">
    <property type="protein sequence ID" value="KAI5441088.1"/>
    <property type="molecule type" value="Genomic_DNA"/>
</dbReference>
<dbReference type="InterPro" id="IPR012340">
    <property type="entry name" value="NA-bd_OB-fold"/>
</dbReference>
<evidence type="ECO:0000313" key="2">
    <source>
        <dbReference type="Proteomes" id="UP001058974"/>
    </source>
</evidence>
<name>A0A9D4YK96_PEA</name>
<dbReference type="AlphaFoldDB" id="A0A9D4YK96"/>
<comment type="caution">
    <text evidence="1">The sequence shown here is derived from an EMBL/GenBank/DDBJ whole genome shotgun (WGS) entry which is preliminary data.</text>
</comment>
<evidence type="ECO:0000313" key="1">
    <source>
        <dbReference type="EMBL" id="KAI5441088.1"/>
    </source>
</evidence>
<sequence length="119" mass="13430">MQRTLWESYGSMFLNYYNDENNKGAIAIVLTHAMIKDCQVSHGCSGSKPLINEDIPDIKEFLSKLPTNEQTQKPTQSSRSLSNWSGASQYIPVEKFVHKSKCMSLSQFVQAQILNLVLC</sequence>
<dbReference type="Gene3D" id="2.40.50.140">
    <property type="entry name" value="Nucleic acid-binding proteins"/>
    <property type="match status" value="1"/>
</dbReference>
<dbReference type="Proteomes" id="UP001058974">
    <property type="component" value="Chromosome 1"/>
</dbReference>
<gene>
    <name evidence="1" type="ORF">KIW84_010521</name>
</gene>
<dbReference type="OrthoDB" id="10439269at2759"/>
<protein>
    <submittedName>
        <fullName evidence="1">Uncharacterized protein</fullName>
    </submittedName>
</protein>
<organism evidence="1 2">
    <name type="scientific">Pisum sativum</name>
    <name type="common">Garden pea</name>
    <name type="synonym">Lathyrus oleraceus</name>
    <dbReference type="NCBI Taxonomy" id="3888"/>
    <lineage>
        <taxon>Eukaryota</taxon>
        <taxon>Viridiplantae</taxon>
        <taxon>Streptophyta</taxon>
        <taxon>Embryophyta</taxon>
        <taxon>Tracheophyta</taxon>
        <taxon>Spermatophyta</taxon>
        <taxon>Magnoliopsida</taxon>
        <taxon>eudicotyledons</taxon>
        <taxon>Gunneridae</taxon>
        <taxon>Pentapetalae</taxon>
        <taxon>rosids</taxon>
        <taxon>fabids</taxon>
        <taxon>Fabales</taxon>
        <taxon>Fabaceae</taxon>
        <taxon>Papilionoideae</taxon>
        <taxon>50 kb inversion clade</taxon>
        <taxon>NPAAA clade</taxon>
        <taxon>Hologalegina</taxon>
        <taxon>IRL clade</taxon>
        <taxon>Fabeae</taxon>
        <taxon>Lathyrus</taxon>
    </lineage>
</organism>
<accession>A0A9D4YK96</accession>
<dbReference type="Gramene" id="Psat01G0052100-T1">
    <property type="protein sequence ID" value="KAI5441088.1"/>
    <property type="gene ID" value="KIW84_010521"/>
</dbReference>
<proteinExistence type="predicted"/>
<reference evidence="1 2" key="1">
    <citation type="journal article" date="2022" name="Nat. Genet.">
        <title>Improved pea reference genome and pan-genome highlight genomic features and evolutionary characteristics.</title>
        <authorList>
            <person name="Yang T."/>
            <person name="Liu R."/>
            <person name="Luo Y."/>
            <person name="Hu S."/>
            <person name="Wang D."/>
            <person name="Wang C."/>
            <person name="Pandey M.K."/>
            <person name="Ge S."/>
            <person name="Xu Q."/>
            <person name="Li N."/>
            <person name="Li G."/>
            <person name="Huang Y."/>
            <person name="Saxena R.K."/>
            <person name="Ji Y."/>
            <person name="Li M."/>
            <person name="Yan X."/>
            <person name="He Y."/>
            <person name="Liu Y."/>
            <person name="Wang X."/>
            <person name="Xiang C."/>
            <person name="Varshney R.K."/>
            <person name="Ding H."/>
            <person name="Gao S."/>
            <person name="Zong X."/>
        </authorList>
    </citation>
    <scope>NUCLEOTIDE SEQUENCE [LARGE SCALE GENOMIC DNA]</scope>
    <source>
        <strain evidence="1 2">cv. Zhongwan 6</strain>
    </source>
</reference>
<dbReference type="Gramene" id="PSAT_LOCUS7187_t1">
    <property type="protein sequence ID" value="CAL5186882.1"/>
    <property type="gene ID" value="PSAT_LOCUS7187"/>
</dbReference>